<evidence type="ECO:0000313" key="3">
    <source>
        <dbReference type="Proteomes" id="UP001279734"/>
    </source>
</evidence>
<gene>
    <name evidence="2" type="ORF">Nepgr_004971</name>
</gene>
<dbReference type="EMBL" id="BSYO01000004">
    <property type="protein sequence ID" value="GMH03132.1"/>
    <property type="molecule type" value="Genomic_DNA"/>
</dbReference>
<protein>
    <submittedName>
        <fullName evidence="2">Uncharacterized protein</fullName>
    </submittedName>
</protein>
<proteinExistence type="predicted"/>
<organism evidence="2 3">
    <name type="scientific">Nepenthes gracilis</name>
    <name type="common">Slender pitcher plant</name>
    <dbReference type="NCBI Taxonomy" id="150966"/>
    <lineage>
        <taxon>Eukaryota</taxon>
        <taxon>Viridiplantae</taxon>
        <taxon>Streptophyta</taxon>
        <taxon>Embryophyta</taxon>
        <taxon>Tracheophyta</taxon>
        <taxon>Spermatophyta</taxon>
        <taxon>Magnoliopsida</taxon>
        <taxon>eudicotyledons</taxon>
        <taxon>Gunneridae</taxon>
        <taxon>Pentapetalae</taxon>
        <taxon>Caryophyllales</taxon>
        <taxon>Nepenthaceae</taxon>
        <taxon>Nepenthes</taxon>
    </lineage>
</organism>
<accession>A0AAD3XFZ8</accession>
<feature type="compositionally biased region" description="Basic and acidic residues" evidence="1">
    <location>
        <begin position="1"/>
        <end position="30"/>
    </location>
</feature>
<reference evidence="2" key="1">
    <citation type="submission" date="2023-05" db="EMBL/GenBank/DDBJ databases">
        <title>Nepenthes gracilis genome sequencing.</title>
        <authorList>
            <person name="Fukushima K."/>
        </authorList>
    </citation>
    <scope>NUCLEOTIDE SEQUENCE</scope>
    <source>
        <strain evidence="2">SING2019-196</strain>
    </source>
</reference>
<feature type="region of interest" description="Disordered" evidence="1">
    <location>
        <begin position="1"/>
        <end position="70"/>
    </location>
</feature>
<evidence type="ECO:0000256" key="1">
    <source>
        <dbReference type="SAM" id="MobiDB-lite"/>
    </source>
</evidence>
<keyword evidence="3" id="KW-1185">Reference proteome</keyword>
<sequence>MSDEMDPPRWRFLSDRWRSRAPEAMKEKPKSHGAQLRTLPPQMEKSPRKSPKALSNPESKNGECPTLRRP</sequence>
<dbReference type="Proteomes" id="UP001279734">
    <property type="component" value="Unassembled WGS sequence"/>
</dbReference>
<evidence type="ECO:0000313" key="2">
    <source>
        <dbReference type="EMBL" id="GMH03132.1"/>
    </source>
</evidence>
<comment type="caution">
    <text evidence="2">The sequence shown here is derived from an EMBL/GenBank/DDBJ whole genome shotgun (WGS) entry which is preliminary data.</text>
</comment>
<dbReference type="AlphaFoldDB" id="A0AAD3XFZ8"/>
<name>A0AAD3XFZ8_NEPGR</name>